<organism evidence="2 3">
    <name type="scientific">Vibrio sinaloensis DSM 21326</name>
    <dbReference type="NCBI Taxonomy" id="945550"/>
    <lineage>
        <taxon>Bacteria</taxon>
        <taxon>Pseudomonadati</taxon>
        <taxon>Pseudomonadota</taxon>
        <taxon>Gammaproteobacteria</taxon>
        <taxon>Vibrionales</taxon>
        <taxon>Vibrionaceae</taxon>
        <taxon>Vibrio</taxon>
        <taxon>Vibrio oreintalis group</taxon>
    </lineage>
</organism>
<dbReference type="RefSeq" id="WP_008078111.1">
    <property type="nucleotide sequence ID" value="NZ_AEVT01000076.1"/>
</dbReference>
<proteinExistence type="predicted"/>
<keyword evidence="1" id="KW-0472">Membrane</keyword>
<gene>
    <name evidence="2" type="ORF">VISI1226_13698</name>
</gene>
<evidence type="ECO:0000313" key="3">
    <source>
        <dbReference type="Proteomes" id="UP000006228"/>
    </source>
</evidence>
<keyword evidence="1" id="KW-1133">Transmembrane helix</keyword>
<name>E8M8N5_PHOS4</name>
<feature type="transmembrane region" description="Helical" evidence="1">
    <location>
        <begin position="27"/>
        <end position="46"/>
    </location>
</feature>
<keyword evidence="1" id="KW-0812">Transmembrane</keyword>
<dbReference type="Proteomes" id="UP000006228">
    <property type="component" value="Unassembled WGS sequence"/>
</dbReference>
<protein>
    <submittedName>
        <fullName evidence="2">Uncharacterized protein</fullName>
    </submittedName>
</protein>
<dbReference type="EMBL" id="AEVT01000076">
    <property type="protein sequence ID" value="EGA69580.1"/>
    <property type="molecule type" value="Genomic_DNA"/>
</dbReference>
<comment type="caution">
    <text evidence="2">The sequence shown here is derived from an EMBL/GenBank/DDBJ whole genome shotgun (WGS) entry which is preliminary data.</text>
</comment>
<dbReference type="AlphaFoldDB" id="E8M8N5"/>
<reference evidence="2 3" key="1">
    <citation type="journal article" date="2012" name="Int. J. Syst. Evol. Microbiol.">
        <title>Vibrio caribbeanicus sp. nov., isolated from the marine sponge Scleritoderma cyanea.</title>
        <authorList>
            <person name="Hoffmann M."/>
            <person name="Monday S.R."/>
            <person name="Allard M.W."/>
            <person name="Strain E.A."/>
            <person name="Whittaker P."/>
            <person name="Naum M."/>
            <person name="McCarthy P.J."/>
            <person name="Lopez J.V."/>
            <person name="Fischer M."/>
            <person name="Brown E.W."/>
        </authorList>
    </citation>
    <scope>NUCLEOTIDE SEQUENCE [LARGE SCALE GENOMIC DNA]</scope>
    <source>
        <strain evidence="3">DSMZ 21326</strain>
    </source>
</reference>
<evidence type="ECO:0000256" key="1">
    <source>
        <dbReference type="SAM" id="Phobius"/>
    </source>
</evidence>
<dbReference type="GeneID" id="95571754"/>
<accession>E8M8N5</accession>
<sequence>MPLIPVALLAGGFGLWGGYTLSNGTKYLTGLVILLLVVFVGLKVSGGIL</sequence>
<evidence type="ECO:0000313" key="2">
    <source>
        <dbReference type="EMBL" id="EGA69580.1"/>
    </source>
</evidence>